<dbReference type="Pfam" id="PF00520">
    <property type="entry name" value="Ion_trans"/>
    <property type="match status" value="1"/>
</dbReference>
<evidence type="ECO:0000256" key="4">
    <source>
        <dbReference type="ARBA" id="ARBA00022737"/>
    </source>
</evidence>
<reference evidence="13" key="1">
    <citation type="submission" date="2021-10" db="EMBL/GenBank/DDBJ databases">
        <title>Tropical sea cucumber genome reveals ecological adaptation and Cuvierian tubules defense mechanism.</title>
        <authorList>
            <person name="Chen T."/>
        </authorList>
    </citation>
    <scope>NUCLEOTIDE SEQUENCE</scope>
    <source>
        <strain evidence="13">Nanhai2018</strain>
        <tissue evidence="13">Muscle</tissue>
    </source>
</reference>
<dbReference type="GO" id="GO:0015279">
    <property type="term" value="F:store-operated calcium channel activity"/>
    <property type="evidence" value="ECO:0007669"/>
    <property type="project" value="TreeGrafter"/>
</dbReference>
<dbReference type="SUPFAM" id="SSF140860">
    <property type="entry name" value="Pseudo ankyrin repeat-like"/>
    <property type="match status" value="1"/>
</dbReference>
<keyword evidence="14" id="KW-1185">Reference proteome</keyword>
<dbReference type="PRINTS" id="PR01097">
    <property type="entry name" value="TRNSRECEPTRP"/>
</dbReference>
<comment type="subcellular location">
    <subcellularLocation>
        <location evidence="1">Membrane</location>
        <topology evidence="1">Multi-pass membrane protein</topology>
    </subcellularLocation>
</comment>
<feature type="transmembrane region" description="Helical" evidence="11">
    <location>
        <begin position="677"/>
        <end position="699"/>
    </location>
</feature>
<evidence type="ECO:0000256" key="2">
    <source>
        <dbReference type="ARBA" id="ARBA00022448"/>
    </source>
</evidence>
<feature type="transmembrane region" description="Helical" evidence="11">
    <location>
        <begin position="390"/>
        <end position="410"/>
    </location>
</feature>
<evidence type="ECO:0000256" key="6">
    <source>
        <dbReference type="ARBA" id="ARBA00023043"/>
    </source>
</evidence>
<dbReference type="GO" id="GO:0034703">
    <property type="term" value="C:cation channel complex"/>
    <property type="evidence" value="ECO:0007669"/>
    <property type="project" value="TreeGrafter"/>
</dbReference>
<sequence length="852" mass="97648">MEMERLHSFQDSELLTKFDRAIRKNDLETLDLLCREGVEEADSANSEYGVNLYDKAIYYGNSDALKVLVDYEVPMFNDGFFHAVSARNPEMARIFAEHLSKTCENREISEFFPQSASYPPNVTPLMRASEQNDLKMTKILLENGHRLPSLENLLEKSGSDEYLRAYTKIRWYRARCSECMIVLTSDDPFAVSFELAQVLREEYIKFPELNEELDQIEEGLALLARNFLDCAQNKEEATILLEVGRQTRKGQKPKDVTCNHMRLSSAAPPHIHNGLRLQYKEFIATPYSQEYMLDRWYNPSRLWRVRTPAFLFYSLIVCLASPVICALLICLPIKDIRRAVKTPYTRFLFHLTSDIIFICLLVSTTLNIQLIVESNQPPSLQNLSKGEQYFLYKGLYMTVSNGFIMVWIIGIAYRNAQVLWRKGAIMYFKNFWWVIDYLQIIFYCAFMTLFIISNVQARIGANKFTVGGESTSELYTSLQTPTLAPPVSPDLSVAPGVSPADPFNVPGAPGPPGAPVAPGPPGPPRAPGPGMEGNEVLLQFDNQTRFNWDPYDPVFLCEATFAVANILSFIRMIQVCVIFKFLGPLQISLSGIIVQIIKFLVIFSFVWISFALGFSQLYRSFETLEKYKCTEDCREPAFISLHASMATLFWSLFDLLDLEIFEINTEKEFSLVQRLGFTLYAIYLIVAVIIMLNALIAMMSNHYTRIEENAEKEWRFARTKLMVDVMEYIPTVPPPLNLIPSVSTITKFGRLGISFLMGVCGKTKEKTRVTSCSCKEKYKKTVHNIRIRFIEERCIEIQEPEREEQHITRLEQKLDKLKLDLDQVVAHTERMMSRLHEMSLTHPDVSSKKGQK</sequence>
<dbReference type="PANTHER" id="PTHR10117:SF54">
    <property type="entry name" value="TRANSIENT RECEPTOR POTENTIAL-GAMMA PROTEIN"/>
    <property type="match status" value="1"/>
</dbReference>
<feature type="transmembrane region" description="Helical" evidence="11">
    <location>
        <begin position="431"/>
        <end position="452"/>
    </location>
</feature>
<keyword evidence="3 11" id="KW-0812">Transmembrane</keyword>
<evidence type="ECO:0000313" key="13">
    <source>
        <dbReference type="EMBL" id="KAJ8025106.1"/>
    </source>
</evidence>
<name>A0A9Q0YP49_HOLLE</name>
<evidence type="ECO:0000256" key="5">
    <source>
        <dbReference type="ARBA" id="ARBA00022989"/>
    </source>
</evidence>
<feature type="transmembrane region" description="Helical" evidence="11">
    <location>
        <begin position="310"/>
        <end position="331"/>
    </location>
</feature>
<feature type="domain" description="Transient receptor ion channel" evidence="12">
    <location>
        <begin position="151"/>
        <end position="210"/>
    </location>
</feature>
<evidence type="ECO:0000256" key="9">
    <source>
        <dbReference type="ARBA" id="ARBA00023303"/>
    </source>
</evidence>
<dbReference type="PANTHER" id="PTHR10117">
    <property type="entry name" value="TRANSIENT RECEPTOR POTENTIAL CHANNEL"/>
    <property type="match status" value="1"/>
</dbReference>
<dbReference type="SMART" id="SM01420">
    <property type="entry name" value="TRP_2"/>
    <property type="match status" value="1"/>
</dbReference>
<evidence type="ECO:0000313" key="14">
    <source>
        <dbReference type="Proteomes" id="UP001152320"/>
    </source>
</evidence>
<proteinExistence type="predicted"/>
<dbReference type="EMBL" id="JAIZAY010000018">
    <property type="protein sequence ID" value="KAJ8025106.1"/>
    <property type="molecule type" value="Genomic_DNA"/>
</dbReference>
<protein>
    <submittedName>
        <fullName evidence="13">Short transient receptor potential channel 7</fullName>
    </submittedName>
</protein>
<evidence type="ECO:0000256" key="8">
    <source>
        <dbReference type="ARBA" id="ARBA00023136"/>
    </source>
</evidence>
<dbReference type="GO" id="GO:0051480">
    <property type="term" value="P:regulation of cytosolic calcium ion concentration"/>
    <property type="evidence" value="ECO:0007669"/>
    <property type="project" value="TreeGrafter"/>
</dbReference>
<dbReference type="InterPro" id="IPR002153">
    <property type="entry name" value="TRPC_channel"/>
</dbReference>
<keyword evidence="13" id="KW-0675">Receptor</keyword>
<feature type="region of interest" description="Disordered" evidence="10">
    <location>
        <begin position="508"/>
        <end position="531"/>
    </location>
</feature>
<evidence type="ECO:0000256" key="1">
    <source>
        <dbReference type="ARBA" id="ARBA00004141"/>
    </source>
</evidence>
<dbReference type="InterPro" id="IPR013555">
    <property type="entry name" value="TRP_dom"/>
</dbReference>
<keyword evidence="9" id="KW-0407">Ion channel</keyword>
<gene>
    <name evidence="13" type="ORF">HOLleu_35219</name>
</gene>
<evidence type="ECO:0000259" key="12">
    <source>
        <dbReference type="SMART" id="SM01420"/>
    </source>
</evidence>
<evidence type="ECO:0000256" key="3">
    <source>
        <dbReference type="ARBA" id="ARBA00022692"/>
    </source>
</evidence>
<keyword evidence="8 11" id="KW-0472">Membrane</keyword>
<feature type="transmembrane region" description="Helical" evidence="11">
    <location>
        <begin position="559"/>
        <end position="583"/>
    </location>
</feature>
<comment type="caution">
    <text evidence="13">The sequence shown here is derived from an EMBL/GenBank/DDBJ whole genome shotgun (WGS) entry which is preliminary data.</text>
</comment>
<evidence type="ECO:0000256" key="11">
    <source>
        <dbReference type="SAM" id="Phobius"/>
    </source>
</evidence>
<dbReference type="Proteomes" id="UP001152320">
    <property type="component" value="Chromosome 18"/>
</dbReference>
<keyword evidence="2" id="KW-0813">Transport</keyword>
<dbReference type="Gene3D" id="1.25.40.20">
    <property type="entry name" value="Ankyrin repeat-containing domain"/>
    <property type="match status" value="1"/>
</dbReference>
<dbReference type="InterPro" id="IPR005821">
    <property type="entry name" value="Ion_trans_dom"/>
</dbReference>
<evidence type="ECO:0000256" key="7">
    <source>
        <dbReference type="ARBA" id="ARBA00023065"/>
    </source>
</evidence>
<dbReference type="OrthoDB" id="2373987at2759"/>
<feature type="transmembrane region" description="Helical" evidence="11">
    <location>
        <begin position="595"/>
        <end position="617"/>
    </location>
</feature>
<accession>A0A9Q0YP49</accession>
<organism evidence="13 14">
    <name type="scientific">Holothuria leucospilota</name>
    <name type="common">Black long sea cucumber</name>
    <name type="synonym">Mertensiothuria leucospilota</name>
    <dbReference type="NCBI Taxonomy" id="206669"/>
    <lineage>
        <taxon>Eukaryota</taxon>
        <taxon>Metazoa</taxon>
        <taxon>Echinodermata</taxon>
        <taxon>Eleutherozoa</taxon>
        <taxon>Echinozoa</taxon>
        <taxon>Holothuroidea</taxon>
        <taxon>Aspidochirotacea</taxon>
        <taxon>Aspidochirotida</taxon>
        <taxon>Holothuriidae</taxon>
        <taxon>Holothuria</taxon>
    </lineage>
</organism>
<keyword evidence="7" id="KW-0406">Ion transport</keyword>
<dbReference type="GO" id="GO:0070679">
    <property type="term" value="F:inositol 1,4,5 trisphosphate binding"/>
    <property type="evidence" value="ECO:0007669"/>
    <property type="project" value="TreeGrafter"/>
</dbReference>
<keyword evidence="5 11" id="KW-1133">Transmembrane helix</keyword>
<dbReference type="InterPro" id="IPR036770">
    <property type="entry name" value="Ankyrin_rpt-contain_sf"/>
</dbReference>
<keyword evidence="4" id="KW-0677">Repeat</keyword>
<feature type="transmembrane region" description="Helical" evidence="11">
    <location>
        <begin position="351"/>
        <end position="370"/>
    </location>
</feature>
<dbReference type="AlphaFoldDB" id="A0A9Q0YP49"/>
<feature type="compositionally biased region" description="Pro residues" evidence="10">
    <location>
        <begin position="508"/>
        <end position="527"/>
    </location>
</feature>
<evidence type="ECO:0000256" key="10">
    <source>
        <dbReference type="SAM" id="MobiDB-lite"/>
    </source>
</evidence>
<dbReference type="GO" id="GO:0005886">
    <property type="term" value="C:plasma membrane"/>
    <property type="evidence" value="ECO:0007669"/>
    <property type="project" value="TreeGrafter"/>
</dbReference>
<keyword evidence="6" id="KW-0040">ANK repeat</keyword>